<dbReference type="GO" id="GO:0046349">
    <property type="term" value="P:amino sugar biosynthetic process"/>
    <property type="evidence" value="ECO:0007669"/>
    <property type="project" value="UniProtKB-ARBA"/>
</dbReference>
<dbReference type="GO" id="GO:0005829">
    <property type="term" value="C:cytosol"/>
    <property type="evidence" value="ECO:0007669"/>
    <property type="project" value="TreeGrafter"/>
</dbReference>
<dbReference type="CDD" id="cd05008">
    <property type="entry name" value="SIS_GlmS_GlmD_1"/>
    <property type="match status" value="1"/>
</dbReference>
<accession>A0A2A4Z7L4</accession>
<reference key="1">
    <citation type="submission" date="2017-08" db="EMBL/GenBank/DDBJ databases">
        <title>A dynamic microbial community with high functional redundancy inhabits the cold, oxic subseafloor aquifer.</title>
        <authorList>
            <person name="Tully B.J."/>
            <person name="Wheat C.G."/>
            <person name="Glazer B.T."/>
            <person name="Huber J.A."/>
        </authorList>
    </citation>
    <scope>NUCLEOTIDE SEQUENCE [LARGE SCALE GENOMIC DNA]</scope>
</reference>
<dbReference type="NCBIfam" id="NF001484">
    <property type="entry name" value="PRK00331.1"/>
    <property type="match status" value="1"/>
</dbReference>
<evidence type="ECO:0000256" key="3">
    <source>
        <dbReference type="ARBA" id="ARBA00012916"/>
    </source>
</evidence>
<evidence type="ECO:0000259" key="11">
    <source>
        <dbReference type="PROSITE" id="PS51278"/>
    </source>
</evidence>
<name>A0A2A4Z7L4_9PROT</name>
<reference evidence="13" key="2">
    <citation type="journal article" date="2018" name="ISME J.">
        <title>A dynamic microbial community with high functional redundancy inhabits the cold, oxic subseafloor aquifer.</title>
        <authorList>
            <person name="Tully B.J."/>
            <person name="Wheat C.G."/>
            <person name="Glazer B.T."/>
            <person name="Huber J.A."/>
        </authorList>
    </citation>
    <scope>NUCLEOTIDE SEQUENCE</scope>
    <source>
        <strain evidence="13">NORP83</strain>
    </source>
</reference>
<comment type="subcellular location">
    <subcellularLocation>
        <location evidence="2 10">Cytoplasm</location>
    </subcellularLocation>
</comment>
<dbReference type="GO" id="GO:0097367">
    <property type="term" value="F:carbohydrate derivative binding"/>
    <property type="evidence" value="ECO:0007669"/>
    <property type="project" value="InterPro"/>
</dbReference>
<dbReference type="PANTHER" id="PTHR10937">
    <property type="entry name" value="GLUCOSAMINE--FRUCTOSE-6-PHOSPHATE AMINOTRANSFERASE, ISOMERIZING"/>
    <property type="match status" value="1"/>
</dbReference>
<feature type="domain" description="SIS" evidence="12">
    <location>
        <begin position="282"/>
        <end position="423"/>
    </location>
</feature>
<dbReference type="GO" id="GO:0004360">
    <property type="term" value="F:glutamine-fructose-6-phosphate transaminase (isomerizing) activity"/>
    <property type="evidence" value="ECO:0007669"/>
    <property type="project" value="UniProtKB-UniRule"/>
</dbReference>
<proteinExistence type="inferred from homology"/>
<dbReference type="GO" id="GO:0006047">
    <property type="term" value="P:UDP-N-acetylglucosamine metabolic process"/>
    <property type="evidence" value="ECO:0007669"/>
    <property type="project" value="TreeGrafter"/>
</dbReference>
<comment type="subunit">
    <text evidence="10">Homodimer.</text>
</comment>
<keyword evidence="5 10" id="KW-0963">Cytoplasm</keyword>
<dbReference type="InterPro" id="IPR001347">
    <property type="entry name" value="SIS_dom"/>
</dbReference>
<evidence type="ECO:0000256" key="2">
    <source>
        <dbReference type="ARBA" id="ARBA00004496"/>
    </source>
</evidence>
<comment type="catalytic activity">
    <reaction evidence="1 10">
        <text>D-fructose 6-phosphate + L-glutamine = D-glucosamine 6-phosphate + L-glutamate</text>
        <dbReference type="Rhea" id="RHEA:13237"/>
        <dbReference type="ChEBI" id="CHEBI:29985"/>
        <dbReference type="ChEBI" id="CHEBI:58359"/>
        <dbReference type="ChEBI" id="CHEBI:58725"/>
        <dbReference type="ChEBI" id="CHEBI:61527"/>
        <dbReference type="EC" id="2.6.1.16"/>
    </reaction>
</comment>
<keyword evidence="6 10" id="KW-0032">Aminotransferase</keyword>
<feature type="active site" description="Nucleophile; for GATase activity" evidence="10">
    <location>
        <position position="2"/>
    </location>
</feature>
<gene>
    <name evidence="10 13" type="primary">glmS</name>
    <name evidence="13" type="ORF">COB13_03430</name>
</gene>
<dbReference type="HAMAP" id="MF_00164">
    <property type="entry name" value="GlmS"/>
    <property type="match status" value="1"/>
</dbReference>
<keyword evidence="9" id="KW-0315">Glutamine amidotransferase</keyword>
<dbReference type="InterPro" id="IPR005855">
    <property type="entry name" value="GFAT"/>
</dbReference>
<dbReference type="GO" id="GO:0005975">
    <property type="term" value="P:carbohydrate metabolic process"/>
    <property type="evidence" value="ECO:0007669"/>
    <property type="project" value="UniProtKB-UniRule"/>
</dbReference>
<dbReference type="PANTHER" id="PTHR10937:SF0">
    <property type="entry name" value="GLUTAMINE--FRUCTOSE-6-PHOSPHATE TRANSAMINASE (ISOMERIZING)"/>
    <property type="match status" value="1"/>
</dbReference>
<dbReference type="Gene3D" id="3.60.20.10">
    <property type="entry name" value="Glutamine Phosphoribosylpyrophosphate, subunit 1, domain 1"/>
    <property type="match status" value="1"/>
</dbReference>
<dbReference type="EC" id="2.6.1.16" evidence="3 10"/>
<dbReference type="InterPro" id="IPR017932">
    <property type="entry name" value="GATase_2_dom"/>
</dbReference>
<evidence type="ECO:0000256" key="6">
    <source>
        <dbReference type="ARBA" id="ARBA00022576"/>
    </source>
</evidence>
<comment type="caution">
    <text evidence="13">The sequence shown here is derived from an EMBL/GenBank/DDBJ whole genome shotgun (WGS) entry which is preliminary data.</text>
</comment>
<evidence type="ECO:0000256" key="5">
    <source>
        <dbReference type="ARBA" id="ARBA00022490"/>
    </source>
</evidence>
<protein>
    <recommendedName>
        <fullName evidence="4 10">Glutamine--fructose-6-phosphate aminotransferase [isomerizing]</fullName>
        <ecNumber evidence="3 10">2.6.1.16</ecNumber>
    </recommendedName>
    <alternativeName>
        <fullName evidence="10">D-fructose-6-phosphate amidotransferase</fullName>
    </alternativeName>
    <alternativeName>
        <fullName evidence="10">GFAT</fullName>
    </alternativeName>
    <alternativeName>
        <fullName evidence="10">Glucosamine-6-phosphate synthase</fullName>
    </alternativeName>
    <alternativeName>
        <fullName evidence="10">Hexosephosphate aminotransferase</fullName>
    </alternativeName>
    <alternativeName>
        <fullName evidence="10">L-glutamine--D-fructose-6-phosphate amidotransferase</fullName>
    </alternativeName>
</protein>
<dbReference type="SUPFAM" id="SSF56235">
    <property type="entry name" value="N-terminal nucleophile aminohydrolases (Ntn hydrolases)"/>
    <property type="match status" value="1"/>
</dbReference>
<evidence type="ECO:0000256" key="10">
    <source>
        <dbReference type="HAMAP-Rule" id="MF_00164"/>
    </source>
</evidence>
<dbReference type="AlphaFoldDB" id="A0A2A4Z7L4"/>
<feature type="initiator methionine" description="Removed" evidence="10">
    <location>
        <position position="1"/>
    </location>
</feature>
<feature type="active site" description="For Fru-6P isomerization activity" evidence="10">
    <location>
        <position position="603"/>
    </location>
</feature>
<dbReference type="InterPro" id="IPR047084">
    <property type="entry name" value="GFAT_N"/>
</dbReference>
<dbReference type="PROSITE" id="PS51278">
    <property type="entry name" value="GATASE_TYPE_2"/>
    <property type="match status" value="1"/>
</dbReference>
<dbReference type="SUPFAM" id="SSF53697">
    <property type="entry name" value="SIS domain"/>
    <property type="match status" value="1"/>
</dbReference>
<dbReference type="CDD" id="cd00714">
    <property type="entry name" value="GFAT"/>
    <property type="match status" value="1"/>
</dbReference>
<dbReference type="Pfam" id="PF13522">
    <property type="entry name" value="GATase_6"/>
    <property type="match status" value="1"/>
</dbReference>
<evidence type="ECO:0000256" key="4">
    <source>
        <dbReference type="ARBA" id="ARBA00016090"/>
    </source>
</evidence>
<dbReference type="InterPro" id="IPR029055">
    <property type="entry name" value="Ntn_hydrolases_N"/>
</dbReference>
<dbReference type="FunFam" id="3.40.50.10490:FF:000001">
    <property type="entry name" value="Glutamine--fructose-6-phosphate aminotransferase [isomerizing]"/>
    <property type="match status" value="1"/>
</dbReference>
<dbReference type="FunFam" id="3.60.20.10:FF:000006">
    <property type="entry name" value="Glutamine--fructose-6-phosphate aminotransferase [isomerizing]"/>
    <property type="match status" value="1"/>
</dbReference>
<dbReference type="InterPro" id="IPR035466">
    <property type="entry name" value="GlmS/AgaS_SIS"/>
</dbReference>
<dbReference type="PROSITE" id="PS51464">
    <property type="entry name" value="SIS"/>
    <property type="match status" value="2"/>
</dbReference>
<organism evidence="13">
    <name type="scientific">OCS116 cluster bacterium</name>
    <dbReference type="NCBI Taxonomy" id="2030921"/>
    <lineage>
        <taxon>Bacteria</taxon>
        <taxon>Pseudomonadati</taxon>
        <taxon>Pseudomonadota</taxon>
        <taxon>Alphaproteobacteria</taxon>
        <taxon>OCS116 cluster</taxon>
    </lineage>
</organism>
<evidence type="ECO:0000259" key="12">
    <source>
        <dbReference type="PROSITE" id="PS51464"/>
    </source>
</evidence>
<dbReference type="NCBIfam" id="TIGR01135">
    <property type="entry name" value="glmS"/>
    <property type="match status" value="1"/>
</dbReference>
<keyword evidence="7 10" id="KW-0808">Transferase</keyword>
<evidence type="ECO:0000313" key="13">
    <source>
        <dbReference type="EMBL" id="PCJ03003.1"/>
    </source>
</evidence>
<dbReference type="InterPro" id="IPR035490">
    <property type="entry name" value="GlmS/FrlB_SIS"/>
</dbReference>
<evidence type="ECO:0000256" key="8">
    <source>
        <dbReference type="ARBA" id="ARBA00022737"/>
    </source>
</evidence>
<evidence type="ECO:0000256" key="9">
    <source>
        <dbReference type="ARBA" id="ARBA00022962"/>
    </source>
</evidence>
<keyword evidence="8" id="KW-0677">Repeat</keyword>
<evidence type="ECO:0000256" key="1">
    <source>
        <dbReference type="ARBA" id="ARBA00001031"/>
    </source>
</evidence>
<feature type="domain" description="Glutamine amidotransferase type-2" evidence="11">
    <location>
        <begin position="2"/>
        <end position="219"/>
    </location>
</feature>
<dbReference type="Pfam" id="PF01380">
    <property type="entry name" value="SIS"/>
    <property type="match status" value="2"/>
</dbReference>
<dbReference type="CDD" id="cd05009">
    <property type="entry name" value="SIS_GlmS_GlmD_2"/>
    <property type="match status" value="1"/>
</dbReference>
<dbReference type="GO" id="GO:0006002">
    <property type="term" value="P:fructose 6-phosphate metabolic process"/>
    <property type="evidence" value="ECO:0007669"/>
    <property type="project" value="TreeGrafter"/>
</dbReference>
<dbReference type="EMBL" id="NVUS01000003">
    <property type="protein sequence ID" value="PCJ03003.1"/>
    <property type="molecule type" value="Genomic_DNA"/>
</dbReference>
<feature type="domain" description="SIS" evidence="12">
    <location>
        <begin position="456"/>
        <end position="598"/>
    </location>
</feature>
<sequence>MCGIIGIVTGHPVATGLISSLKLLEYRGYDSAGIATMQNDQVWRERAAGKLANLEKKIKDNGVSDGGIGIGHTRWATHGAPTEPNAHPHIIDNVIIVHNGIIENYAELRDELLKGGANIQSQTDTEVIGHLISNQLKIDSNIETAVQTAIGKLTGAFALAIMIKGQEDLLIGARKGCPLVVGIGDVEGHYIGSDALALSPFSRQIIYLEEGDFVFASKQTYKIFDQSGALVKRDVNYVETQAATMDKGNHKHYMAKEFFEQPDVVQHTLAHYLNMDNNEISIDSKLDITKFDRIIIVSCGTSFYAASVAKYWLEEATNMSVEVDVASEYRYRNPPVNPKSLFIVVSQSGETADSLAALRLAKDKGATTLAIVNVPTSTMSREADIVLPTFAGTEVCVASTKAFMCQISVLATLSVALGKAVGHIDAAQAIAMAKDLAQLPRLINDAFAVEPEIKKLAYDISKVEHMLFLGRNTSFPIAMEGALKLKEITYIHAEGYAAGELKHGPIALIDEKMPLIIIAPDNETYEKTRSNIEEIAARGGDITVLTTQKRAQEIKKLGLKAIALPDCSSFLSPFIYTVPVQLLAYHTAVHMGTDVDQPRNLAKSVTVE</sequence>
<comment type="function">
    <text evidence="10">Catalyzes the first step in hexosamine metabolism, converting fructose-6P into glucosamine-6P using glutamine as a nitrogen source.</text>
</comment>
<dbReference type="FunFam" id="3.40.50.10490:FF:000002">
    <property type="entry name" value="Glutamine--fructose-6-phosphate aminotransferase [isomerizing]"/>
    <property type="match status" value="1"/>
</dbReference>
<dbReference type="Gene3D" id="3.40.50.10490">
    <property type="entry name" value="Glucose-6-phosphate isomerase like protein, domain 1"/>
    <property type="match status" value="2"/>
</dbReference>
<dbReference type="GO" id="GO:0006487">
    <property type="term" value="P:protein N-linked glycosylation"/>
    <property type="evidence" value="ECO:0007669"/>
    <property type="project" value="TreeGrafter"/>
</dbReference>
<dbReference type="InterPro" id="IPR046348">
    <property type="entry name" value="SIS_dom_sf"/>
</dbReference>
<evidence type="ECO:0000256" key="7">
    <source>
        <dbReference type="ARBA" id="ARBA00022679"/>
    </source>
</evidence>